<dbReference type="Gene3D" id="1.10.357.10">
    <property type="entry name" value="Tetracycline Repressor, domain 2"/>
    <property type="match status" value="1"/>
</dbReference>
<evidence type="ECO:0000259" key="3">
    <source>
        <dbReference type="PROSITE" id="PS50977"/>
    </source>
</evidence>
<evidence type="ECO:0000313" key="4">
    <source>
        <dbReference type="EMBL" id="ALG86483.1"/>
    </source>
</evidence>
<dbReference type="KEGG" id="goq:ACH46_00520"/>
<accession>A0A0N9MTL7</accession>
<dbReference type="EMBL" id="CP011853">
    <property type="protein sequence ID" value="ALG86483.1"/>
    <property type="molecule type" value="Genomic_DNA"/>
</dbReference>
<feature type="DNA-binding region" description="H-T-H motif" evidence="2">
    <location>
        <begin position="39"/>
        <end position="58"/>
    </location>
</feature>
<dbReference type="Proteomes" id="UP000063789">
    <property type="component" value="Chromosome"/>
</dbReference>
<keyword evidence="1 2" id="KW-0238">DNA-binding</keyword>
<dbReference type="SUPFAM" id="SSF46689">
    <property type="entry name" value="Homeodomain-like"/>
    <property type="match status" value="1"/>
</dbReference>
<reference evidence="4 5" key="2">
    <citation type="journal article" date="2017" name="Int. J. Syst. Evol. Microbiol.">
        <title>Gordonia phthalatica sp. nov., a di-n-butyl phthalate-degrading bacterium isolated from activated sludge.</title>
        <authorList>
            <person name="Jin D."/>
            <person name="Kong X."/>
            <person name="Jia M."/>
            <person name="Yu X."/>
            <person name="Wang X."/>
            <person name="Zhuang X."/>
            <person name="Deng Y."/>
            <person name="Bai Z."/>
        </authorList>
    </citation>
    <scope>NUCLEOTIDE SEQUENCE [LARGE SCALE GENOMIC DNA]</scope>
    <source>
        <strain evidence="4 5">QH-11</strain>
    </source>
</reference>
<dbReference type="PRINTS" id="PR00455">
    <property type="entry name" value="HTHTETR"/>
</dbReference>
<protein>
    <submittedName>
        <fullName evidence="4">TetR family transcriptional regulator</fullName>
    </submittedName>
</protein>
<gene>
    <name evidence="4" type="ORF">ACH46_00520</name>
</gene>
<reference evidence="5" key="1">
    <citation type="submission" date="2015-06" db="EMBL/GenBank/DDBJ databases">
        <title>Complete genome sequence and metabolic analysis of phthalate degradation pathway in Gordonia sp. QH-11.</title>
        <authorList>
            <person name="Jin D."/>
            <person name="Kong X."/>
            <person name="Bai Z."/>
        </authorList>
    </citation>
    <scope>NUCLEOTIDE SEQUENCE [LARGE SCALE GENOMIC DNA]</scope>
    <source>
        <strain evidence="5">QH-11</strain>
    </source>
</reference>
<dbReference type="Pfam" id="PF00440">
    <property type="entry name" value="TetR_N"/>
    <property type="match status" value="1"/>
</dbReference>
<dbReference type="PROSITE" id="PS50977">
    <property type="entry name" value="HTH_TETR_2"/>
    <property type="match status" value="1"/>
</dbReference>
<dbReference type="PANTHER" id="PTHR30055">
    <property type="entry name" value="HTH-TYPE TRANSCRIPTIONAL REGULATOR RUTR"/>
    <property type="match status" value="1"/>
</dbReference>
<proteinExistence type="predicted"/>
<feature type="domain" description="HTH tetR-type" evidence="3">
    <location>
        <begin position="16"/>
        <end position="76"/>
    </location>
</feature>
<dbReference type="GO" id="GO:0003700">
    <property type="term" value="F:DNA-binding transcription factor activity"/>
    <property type="evidence" value="ECO:0007669"/>
    <property type="project" value="TreeGrafter"/>
</dbReference>
<dbReference type="InterPro" id="IPR050109">
    <property type="entry name" value="HTH-type_TetR-like_transc_reg"/>
</dbReference>
<evidence type="ECO:0000256" key="2">
    <source>
        <dbReference type="PROSITE-ProRule" id="PRU00335"/>
    </source>
</evidence>
<dbReference type="PATRIC" id="fig|1136941.3.peg.106"/>
<sequence>MPDKPGRAGTKGVPREVREQQIIDVATRLFGDHGYANVPLSKIAAAAGVSKPLIYAYFDSRDGLHAACVRRAGDRLVEAVAAAQDTPAVAGRAVATLTAIFQALDGSTQSWKLIYDATLPRPSDAYDVARKYQNALNGMGASGVAELLTEAGVTDPQDHSLMLTLWFQLVSTTIAWWHDNPHDSPAEMTDRFIRVFGTLSGARLDR</sequence>
<dbReference type="InterPro" id="IPR001647">
    <property type="entry name" value="HTH_TetR"/>
</dbReference>
<dbReference type="AlphaFoldDB" id="A0A0N9MTL7"/>
<dbReference type="InterPro" id="IPR009057">
    <property type="entry name" value="Homeodomain-like_sf"/>
</dbReference>
<evidence type="ECO:0000313" key="5">
    <source>
        <dbReference type="Proteomes" id="UP000063789"/>
    </source>
</evidence>
<dbReference type="GO" id="GO:0000976">
    <property type="term" value="F:transcription cis-regulatory region binding"/>
    <property type="evidence" value="ECO:0007669"/>
    <property type="project" value="TreeGrafter"/>
</dbReference>
<dbReference type="PANTHER" id="PTHR30055:SF158">
    <property type="entry name" value="POSSIBLE TRANSCRIPTIONAL REGULATORY PROTEIN (PROBABLY TETR-FAMILY)"/>
    <property type="match status" value="1"/>
</dbReference>
<keyword evidence="5" id="KW-1185">Reference proteome</keyword>
<evidence type="ECO:0000256" key="1">
    <source>
        <dbReference type="ARBA" id="ARBA00023125"/>
    </source>
</evidence>
<name>A0A0N9MTL7_9ACTN</name>
<organism evidence="4 5">
    <name type="scientific">Gordonia phthalatica</name>
    <dbReference type="NCBI Taxonomy" id="1136941"/>
    <lineage>
        <taxon>Bacteria</taxon>
        <taxon>Bacillati</taxon>
        <taxon>Actinomycetota</taxon>
        <taxon>Actinomycetes</taxon>
        <taxon>Mycobacteriales</taxon>
        <taxon>Gordoniaceae</taxon>
        <taxon>Gordonia</taxon>
    </lineage>
</organism>
<dbReference type="STRING" id="1136941.ACH46_00520"/>